<sequence>MMRFSGAGRTATALLATVLLATACSAKGESKEPADGSSPADPPAATAPAQPATQAPAAALAPFYTQKIKWTPCQNNFQCGKLDVPLDYANPGGDRIQIALIRLPATGGRRIGSIILNPGGPGGSGIEYARAATAVLTPTILARFDTVGFDPRGVGKSAPVRCLTGPQLDAFIGLDGTPDDPAEVSALAKGAKQFAEGCEARSAKLLPHVGTADAARDMDVLRAALGDQGITYLGKSYGTYLGAVYADLFPKKIRALVLDGALDPALAPVPTVNAAQAQGFEVAFRSFLADCFVQKNCPFPGRDTNAALARLTDFLRTTDQRPLRNNTGDGRVIDESWATLGILAPLYDKRSWPVLRVALAQGFRGDGTTLLKLADILVDRKPDGTYSNQTEANMAVNCLDHPYPHKIATYEEAAKAAQQQSPHFGAYVMWGSLPCDYWPVKPTGTDKPLRALGAPPILVVGTQRDPATPYQWAKSLASELSSGVLLSYDGDGHTAYRTGSTCVDQAVDQYLISLTPPASGTLCPKVT</sequence>
<dbReference type="OrthoDB" id="3930934at2"/>
<dbReference type="Gene3D" id="3.40.50.1820">
    <property type="entry name" value="alpha/beta hydrolase"/>
    <property type="match status" value="1"/>
</dbReference>
<dbReference type="AlphaFoldDB" id="A0A367F6C6"/>
<proteinExistence type="inferred from homology"/>
<evidence type="ECO:0000313" key="7">
    <source>
        <dbReference type="EMBL" id="RCG25918.1"/>
    </source>
</evidence>
<organism evidence="7 8">
    <name type="scientific">Sphaerisporangium album</name>
    <dbReference type="NCBI Taxonomy" id="509200"/>
    <lineage>
        <taxon>Bacteria</taxon>
        <taxon>Bacillati</taxon>
        <taxon>Actinomycetota</taxon>
        <taxon>Actinomycetes</taxon>
        <taxon>Streptosporangiales</taxon>
        <taxon>Streptosporangiaceae</taxon>
        <taxon>Sphaerisporangium</taxon>
    </lineage>
</organism>
<feature type="chain" id="PRO_5038968555" evidence="5">
    <location>
        <begin position="27"/>
        <end position="527"/>
    </location>
</feature>
<accession>A0A367F6C6</accession>
<name>A0A367F6C6_9ACTN</name>
<evidence type="ECO:0000256" key="4">
    <source>
        <dbReference type="SAM" id="MobiDB-lite"/>
    </source>
</evidence>
<feature type="compositionally biased region" description="Low complexity" evidence="4">
    <location>
        <begin position="35"/>
        <end position="52"/>
    </location>
</feature>
<dbReference type="InterPro" id="IPR051601">
    <property type="entry name" value="Serine_prot/Carboxylest_S33"/>
</dbReference>
<evidence type="ECO:0000256" key="5">
    <source>
        <dbReference type="SAM" id="SignalP"/>
    </source>
</evidence>
<evidence type="ECO:0000256" key="3">
    <source>
        <dbReference type="ARBA" id="ARBA00022801"/>
    </source>
</evidence>
<evidence type="ECO:0000256" key="1">
    <source>
        <dbReference type="ARBA" id="ARBA00010088"/>
    </source>
</evidence>
<dbReference type="InterPro" id="IPR029058">
    <property type="entry name" value="AB_hydrolase_fold"/>
</dbReference>
<evidence type="ECO:0000259" key="6">
    <source>
        <dbReference type="Pfam" id="PF08386"/>
    </source>
</evidence>
<comment type="caution">
    <text evidence="7">The sequence shown here is derived from an EMBL/GenBank/DDBJ whole genome shotgun (WGS) entry which is preliminary data.</text>
</comment>
<dbReference type="PANTHER" id="PTHR43248:SF29">
    <property type="entry name" value="TRIPEPTIDYL AMINOPEPTIDASE"/>
    <property type="match status" value="1"/>
</dbReference>
<dbReference type="EMBL" id="QOIL01000021">
    <property type="protein sequence ID" value="RCG25918.1"/>
    <property type="molecule type" value="Genomic_DNA"/>
</dbReference>
<keyword evidence="2 5" id="KW-0732">Signal</keyword>
<evidence type="ECO:0000256" key="2">
    <source>
        <dbReference type="ARBA" id="ARBA00022729"/>
    </source>
</evidence>
<protein>
    <submittedName>
        <fullName evidence="7">Alpha/beta hydrolase</fullName>
    </submittedName>
</protein>
<gene>
    <name evidence="7" type="ORF">DQ384_30900</name>
</gene>
<feature type="signal peptide" evidence="5">
    <location>
        <begin position="1"/>
        <end position="26"/>
    </location>
</feature>
<dbReference type="PANTHER" id="PTHR43248">
    <property type="entry name" value="2-SUCCINYL-6-HYDROXY-2,4-CYCLOHEXADIENE-1-CARBOXYLATE SYNTHASE"/>
    <property type="match status" value="1"/>
</dbReference>
<dbReference type="SUPFAM" id="SSF53474">
    <property type="entry name" value="alpha/beta-Hydrolases"/>
    <property type="match status" value="1"/>
</dbReference>
<dbReference type="InterPro" id="IPR013595">
    <property type="entry name" value="Pept_S33_TAP-like_C"/>
</dbReference>
<feature type="region of interest" description="Disordered" evidence="4">
    <location>
        <begin position="28"/>
        <end position="52"/>
    </location>
</feature>
<dbReference type="Proteomes" id="UP000253094">
    <property type="component" value="Unassembled WGS sequence"/>
</dbReference>
<dbReference type="Pfam" id="PF08386">
    <property type="entry name" value="Abhydrolase_4"/>
    <property type="match status" value="1"/>
</dbReference>
<keyword evidence="3 7" id="KW-0378">Hydrolase</keyword>
<keyword evidence="8" id="KW-1185">Reference proteome</keyword>
<dbReference type="GO" id="GO:0016787">
    <property type="term" value="F:hydrolase activity"/>
    <property type="evidence" value="ECO:0007669"/>
    <property type="project" value="UniProtKB-KW"/>
</dbReference>
<comment type="similarity">
    <text evidence="1">Belongs to the peptidase S33 family.</text>
</comment>
<feature type="domain" description="Peptidase S33 tripeptidyl aminopeptidase-like C-terminal" evidence="6">
    <location>
        <begin position="422"/>
        <end position="523"/>
    </location>
</feature>
<dbReference type="PROSITE" id="PS51257">
    <property type="entry name" value="PROKAR_LIPOPROTEIN"/>
    <property type="match status" value="1"/>
</dbReference>
<evidence type="ECO:0000313" key="8">
    <source>
        <dbReference type="Proteomes" id="UP000253094"/>
    </source>
</evidence>
<reference evidence="7 8" key="1">
    <citation type="submission" date="2018-06" db="EMBL/GenBank/DDBJ databases">
        <title>Sphaerisporangium craniellae sp. nov., isolated from a marine sponge in the South China Sea.</title>
        <authorList>
            <person name="Li L."/>
        </authorList>
    </citation>
    <scope>NUCLEOTIDE SEQUENCE [LARGE SCALE GENOMIC DNA]</scope>
    <source>
        <strain evidence="7 8">CCTCC AA 208026</strain>
    </source>
</reference>